<sequence length="124" mass="14291">MSHDQHIWYLQVLVGNQEQRLIPTHKHQSQEGQQHGWLCTYKFCFAKRFRLPSGDKGMMPPVGLEPWLPEKSGIGVWFSSIQHYFLSVQISERVGWGIEKDGAGAFVETERTPETKDAFEMGTR</sequence>
<reference evidence="2" key="1">
    <citation type="submission" date="2005-09" db="EMBL/GenBank/DDBJ databases">
        <authorList>
            <person name="Mural R.J."/>
            <person name="Li P.W."/>
            <person name="Adams M.D."/>
            <person name="Amanatides P.G."/>
            <person name="Baden-Tillson H."/>
            <person name="Barnstead M."/>
            <person name="Chin S.H."/>
            <person name="Dew I."/>
            <person name="Evans C.A."/>
            <person name="Ferriera S."/>
            <person name="Flanigan M."/>
            <person name="Fosler C."/>
            <person name="Glodek A."/>
            <person name="Gu Z."/>
            <person name="Holt R.A."/>
            <person name="Jennings D."/>
            <person name="Kraft C.L."/>
            <person name="Lu F."/>
            <person name="Nguyen T."/>
            <person name="Nusskern D.R."/>
            <person name="Pfannkoch C.M."/>
            <person name="Sitter C."/>
            <person name="Sutton G.G."/>
            <person name="Venter J.C."/>
            <person name="Wang Z."/>
            <person name="Woodage T."/>
            <person name="Zheng X.H."/>
            <person name="Zhong F."/>
        </authorList>
    </citation>
    <scope>NUCLEOTIDE SEQUENCE [LARGE SCALE GENOMIC DNA]</scope>
    <source>
        <strain>BN</strain>
        <strain evidence="2">Sprague-Dawley</strain>
    </source>
</reference>
<accession>A6IZH7</accession>
<evidence type="ECO:0000313" key="2">
    <source>
        <dbReference type="Proteomes" id="UP000234681"/>
    </source>
</evidence>
<proteinExistence type="predicted"/>
<gene>
    <name evidence="1" type="ORF">rCG_51177</name>
</gene>
<protein>
    <submittedName>
        <fullName evidence="1">RCG51177</fullName>
    </submittedName>
</protein>
<dbReference type="AlphaFoldDB" id="A6IZH7"/>
<dbReference type="Proteomes" id="UP000234681">
    <property type="component" value="Chromosome 19"/>
</dbReference>
<dbReference type="EMBL" id="CH473972">
    <property type="protein sequence ID" value="EDL92655.1"/>
    <property type="molecule type" value="Genomic_DNA"/>
</dbReference>
<name>A6IZH7_RAT</name>
<evidence type="ECO:0000313" key="1">
    <source>
        <dbReference type="EMBL" id="EDL92655.1"/>
    </source>
</evidence>
<organism evidence="1 2">
    <name type="scientific">Rattus norvegicus</name>
    <name type="common">Rat</name>
    <dbReference type="NCBI Taxonomy" id="10116"/>
    <lineage>
        <taxon>Eukaryota</taxon>
        <taxon>Metazoa</taxon>
        <taxon>Chordata</taxon>
        <taxon>Craniata</taxon>
        <taxon>Vertebrata</taxon>
        <taxon>Euteleostomi</taxon>
        <taxon>Mammalia</taxon>
        <taxon>Eutheria</taxon>
        <taxon>Euarchontoglires</taxon>
        <taxon>Glires</taxon>
        <taxon>Rodentia</taxon>
        <taxon>Myomorpha</taxon>
        <taxon>Muroidea</taxon>
        <taxon>Muridae</taxon>
        <taxon>Murinae</taxon>
        <taxon>Rattus</taxon>
    </lineage>
</organism>